<dbReference type="Gene3D" id="2.40.128.620">
    <property type="match status" value="1"/>
</dbReference>
<keyword evidence="1" id="KW-1015">Disulfide bond</keyword>
<feature type="chain" id="PRO_5029712804" evidence="3">
    <location>
        <begin position="20"/>
        <end position="193"/>
    </location>
</feature>
<dbReference type="PROSITE" id="PS01209">
    <property type="entry name" value="LDLRA_1"/>
    <property type="match status" value="1"/>
</dbReference>
<dbReference type="EMBL" id="VXIV02001289">
    <property type="protein sequence ID" value="KAF6033587.1"/>
    <property type="molecule type" value="Genomic_DNA"/>
</dbReference>
<dbReference type="Proteomes" id="UP000593567">
    <property type="component" value="Unassembled WGS sequence"/>
</dbReference>
<dbReference type="InterPro" id="IPR023415">
    <property type="entry name" value="LDLR_class-A_CS"/>
</dbReference>
<dbReference type="SUPFAM" id="SSF57424">
    <property type="entry name" value="LDL receptor-like module"/>
    <property type="match status" value="1"/>
</dbReference>
<evidence type="ECO:0000256" key="2">
    <source>
        <dbReference type="PROSITE-ProRule" id="PRU00124"/>
    </source>
</evidence>
<proteinExistence type="predicted"/>
<organism evidence="4 5">
    <name type="scientific">Bugula neritina</name>
    <name type="common">Brown bryozoan</name>
    <name type="synonym">Sertularia neritina</name>
    <dbReference type="NCBI Taxonomy" id="10212"/>
    <lineage>
        <taxon>Eukaryota</taxon>
        <taxon>Metazoa</taxon>
        <taxon>Spiralia</taxon>
        <taxon>Lophotrochozoa</taxon>
        <taxon>Bryozoa</taxon>
        <taxon>Gymnolaemata</taxon>
        <taxon>Cheilostomatida</taxon>
        <taxon>Flustrina</taxon>
        <taxon>Buguloidea</taxon>
        <taxon>Bugulidae</taxon>
        <taxon>Bugula</taxon>
    </lineage>
</organism>
<gene>
    <name evidence="4" type="ORF">EB796_008110</name>
</gene>
<dbReference type="PANTHER" id="PTHR20967">
    <property type="entry name" value="PROHORMONE-4"/>
    <property type="match status" value="1"/>
</dbReference>
<evidence type="ECO:0000313" key="4">
    <source>
        <dbReference type="EMBL" id="KAF6033587.1"/>
    </source>
</evidence>
<dbReference type="InterPro" id="IPR036055">
    <property type="entry name" value="LDL_receptor-like_sf"/>
</dbReference>
<comment type="caution">
    <text evidence="2">Lacks conserved residue(s) required for the propagation of feature annotation.</text>
</comment>
<evidence type="ECO:0000256" key="3">
    <source>
        <dbReference type="SAM" id="SignalP"/>
    </source>
</evidence>
<dbReference type="InterPro" id="IPR002172">
    <property type="entry name" value="LDrepeatLR_classA_rpt"/>
</dbReference>
<name>A0A7J7K5Q9_BUGNE</name>
<evidence type="ECO:0000256" key="1">
    <source>
        <dbReference type="ARBA" id="ARBA00023157"/>
    </source>
</evidence>
<dbReference type="OrthoDB" id="6239681at2759"/>
<dbReference type="AlphaFoldDB" id="A0A7J7K5Q9"/>
<reference evidence="4" key="1">
    <citation type="submission" date="2020-06" db="EMBL/GenBank/DDBJ databases">
        <title>Draft genome of Bugula neritina, a colonial animal packing powerful symbionts and potential medicines.</title>
        <authorList>
            <person name="Rayko M."/>
        </authorList>
    </citation>
    <scope>NUCLEOTIDE SEQUENCE [LARGE SCALE GENOMIC DNA]</scope>
    <source>
        <strain evidence="4">Kwan_BN1</strain>
    </source>
</reference>
<accession>A0A7J7K5Q9</accession>
<dbReference type="PANTHER" id="PTHR20967:SF0">
    <property type="entry name" value="PROHORMONE-4"/>
    <property type="match status" value="1"/>
</dbReference>
<keyword evidence="3" id="KW-0732">Signal</keyword>
<comment type="caution">
    <text evidence="4">The sequence shown here is derived from an EMBL/GenBank/DDBJ whole genome shotgun (WGS) entry which is preliminary data.</text>
</comment>
<dbReference type="SMART" id="SM00192">
    <property type="entry name" value="LDLa"/>
    <property type="match status" value="1"/>
</dbReference>
<evidence type="ECO:0000313" key="5">
    <source>
        <dbReference type="Proteomes" id="UP000593567"/>
    </source>
</evidence>
<keyword evidence="5" id="KW-1185">Reference proteome</keyword>
<dbReference type="CDD" id="cd00112">
    <property type="entry name" value="LDLa"/>
    <property type="match status" value="1"/>
</dbReference>
<protein>
    <submittedName>
        <fullName evidence="4">Uncharacterized protein</fullName>
    </submittedName>
</protein>
<dbReference type="PROSITE" id="PS50068">
    <property type="entry name" value="LDLRA_2"/>
    <property type="match status" value="1"/>
</dbReference>
<dbReference type="InterPro" id="IPR053103">
    <property type="entry name" value="IDLSRF-like_peptide"/>
</dbReference>
<sequence>MWASLQFTSLFSIYLSARGKEVVCSYTEKSCYTCIWFVSVEFNNCPEDEPFPCKSTNKCISLKHVCDGNYDCPERWDEDQEVCIAYQRVPAEDMLNFVEQQARWLIPAFFKSIVKSRDDLQKIASALSTSANIDVFQSKLHLSRQSARDFESALYAVRSNDMGTLEEFGMKPESWSEVKSVFKNLIDSGLLQQ</sequence>
<feature type="signal peptide" evidence="3">
    <location>
        <begin position="1"/>
        <end position="19"/>
    </location>
</feature>